<proteinExistence type="predicted"/>
<dbReference type="GO" id="GO:0016829">
    <property type="term" value="F:lyase activity"/>
    <property type="evidence" value="ECO:0007669"/>
    <property type="project" value="UniProtKB-KW"/>
</dbReference>
<gene>
    <name evidence="2" type="ORF">C9J01_13285</name>
</gene>
<comment type="caution">
    <text evidence="2">The sequence shown here is derived from an EMBL/GenBank/DDBJ whole genome shotgun (WGS) entry which is preliminary data.</text>
</comment>
<sequence length="801" mass="86256">MKKSILALSIVASLSIAGCGNDAKVENKVSYEDHIIKSLQADTQLKFDVLTAPILPTFMAMDTFDATLSTDGSVGDRFYSTNLNDPATALGKTDGWSVSQPIVIPFNGELNLISAQGAVYLIETTSPLEGTPSVVKILRNDTSTPDFSVMTQNGKLIIFPNKPLNPKSDYMFAVTNTLVDSNGEPVGMSNSYAALKTTVNPPIEDLIKPQGFTHIIEDTVAKAEEIDPTSIIYSSWFTTGSVGDVLDTTKAVIAETIGTVIAGGKVGDVWKGQANPNNLNLDSLYQASITQVEDIETFFINNPSLKALLGDNEALLKGLAGKYTSNNIKVYKGNINLPYYLEDNVSNEAWRKTPWQSAVPSLAKIKYIMSEGSDVDKAAVLESLDGIDITKLLSGDSKEFIKLIGLKVILADGSQLDEERVITQYSPLPQIKAVKEVPFLLIVPNVANPGVTIYQHGITSVKETAYLFGEQHISDAASPKAIIAIDHPLHGERALSDKIITTPETADYYMNLEYLNVARDNIRQSIIDGLSLRTTLALMKIAGKDVFKDLNVLDIADFNIKSDVSFFGHSLGAITGIGTYRLGNDLIGDPKADILFNFTSGAFANPGGGIPYLLLESDTFGPTIKHSLMIGAKENTYIAACGTSENGGACFTTFYESLDDTAKEKIDTTFAEFAYAAQTVLDTVDPYNLASGVNGSVYVMQAYKDKVIPNQTSEFGVIGGTEPLITQLGLADLSTYNDGEVRHAARFNSNSNAEHSSVIAIQSKDSALATKEAQRQVATFSAYQGKGITVQDSHLIAPETP</sequence>
<dbReference type="RefSeq" id="WP_107298634.1">
    <property type="nucleotide sequence ID" value="NZ_PYMB01000004.1"/>
</dbReference>
<evidence type="ECO:0000259" key="1">
    <source>
        <dbReference type="Pfam" id="PF12262"/>
    </source>
</evidence>
<dbReference type="InterPro" id="IPR025920">
    <property type="entry name" value="Lipase_bact_N"/>
</dbReference>
<dbReference type="NCBIfam" id="TIGR03502">
    <property type="entry name" value="lipase_Pla1_cef"/>
    <property type="match status" value="1"/>
</dbReference>
<dbReference type="Proteomes" id="UP000241346">
    <property type="component" value="Unassembled WGS sequence"/>
</dbReference>
<dbReference type="InterPro" id="IPR020009">
    <property type="entry name" value="VolA/Pla-1/cef"/>
</dbReference>
<dbReference type="AlphaFoldDB" id="A0A2T3NEK4"/>
<accession>A0A2T3NEK4</accession>
<evidence type="ECO:0000313" key="2">
    <source>
        <dbReference type="EMBL" id="PSW12816.1"/>
    </source>
</evidence>
<evidence type="ECO:0000313" key="3">
    <source>
        <dbReference type="Proteomes" id="UP000241346"/>
    </source>
</evidence>
<dbReference type="InterPro" id="IPR029058">
    <property type="entry name" value="AB_hydrolase_fold"/>
</dbReference>
<reference evidence="2 3" key="1">
    <citation type="submission" date="2018-03" db="EMBL/GenBank/DDBJ databases">
        <title>Whole genome sequencing of Histamine producing bacteria.</title>
        <authorList>
            <person name="Butler K."/>
        </authorList>
    </citation>
    <scope>NUCLEOTIDE SEQUENCE [LARGE SCALE GENOMIC DNA]</scope>
    <source>
        <strain evidence="2 3">DSM 19138</strain>
    </source>
</reference>
<dbReference type="SUPFAM" id="SSF53474">
    <property type="entry name" value="alpha/beta-Hydrolases"/>
    <property type="match status" value="1"/>
</dbReference>
<organism evidence="2 3">
    <name type="scientific">Photobacterium rosenbergii</name>
    <dbReference type="NCBI Taxonomy" id="294936"/>
    <lineage>
        <taxon>Bacteria</taxon>
        <taxon>Pseudomonadati</taxon>
        <taxon>Pseudomonadota</taxon>
        <taxon>Gammaproteobacteria</taxon>
        <taxon>Vibrionales</taxon>
        <taxon>Vibrionaceae</taxon>
        <taxon>Photobacterium</taxon>
    </lineage>
</organism>
<feature type="domain" description="Bacterial virulence factor lipase N-terminal" evidence="1">
    <location>
        <begin position="28"/>
        <end position="270"/>
    </location>
</feature>
<protein>
    <submittedName>
        <fullName evidence="2">Fumarate hydrolyase</fullName>
    </submittedName>
</protein>
<dbReference type="PROSITE" id="PS51257">
    <property type="entry name" value="PROKAR_LIPOPROTEIN"/>
    <property type="match status" value="1"/>
</dbReference>
<name>A0A2T3NEK4_9GAMM</name>
<dbReference type="OrthoDB" id="5477453at2"/>
<keyword evidence="2" id="KW-0456">Lyase</keyword>
<dbReference type="EMBL" id="PYMB01000004">
    <property type="protein sequence ID" value="PSW12816.1"/>
    <property type="molecule type" value="Genomic_DNA"/>
</dbReference>
<dbReference type="Pfam" id="PF12262">
    <property type="entry name" value="Lipase_bact_N"/>
    <property type="match status" value="1"/>
</dbReference>
<dbReference type="Gene3D" id="3.40.50.1820">
    <property type="entry name" value="alpha/beta hydrolase"/>
    <property type="match status" value="1"/>
</dbReference>